<dbReference type="Gene3D" id="2.60.40.1260">
    <property type="entry name" value="Lamin Tail domain"/>
    <property type="match status" value="1"/>
</dbReference>
<dbReference type="Proteomes" id="UP000218824">
    <property type="component" value="Chromosome"/>
</dbReference>
<dbReference type="SUPFAM" id="SSF56219">
    <property type="entry name" value="DNase I-like"/>
    <property type="match status" value="1"/>
</dbReference>
<dbReference type="InterPro" id="IPR001434">
    <property type="entry name" value="OmcB-like_DUF11"/>
</dbReference>
<dbReference type="SUPFAM" id="SSF141072">
    <property type="entry name" value="CalX-like"/>
    <property type="match status" value="1"/>
</dbReference>
<proteinExistence type="predicted"/>
<reference evidence="4 5" key="1">
    <citation type="journal article" date="2017" name="DNA Res.">
        <title>Complete genome sequence and expression profile of the commercial lytic enzyme producer Lysobacter enzymogenes M497-1.</title>
        <authorList>
            <person name="Takami H."/>
            <person name="Toyoda A."/>
            <person name="Uchiyama I."/>
            <person name="Itoh T."/>
            <person name="Takaki Y."/>
            <person name="Arai W."/>
            <person name="Nishi S."/>
            <person name="Kawai M."/>
            <person name="Shinya K."/>
            <person name="Ikeda H."/>
        </authorList>
    </citation>
    <scope>NUCLEOTIDE SEQUENCE [LARGE SCALE GENOMIC DNA]</scope>
    <source>
        <strain evidence="4 5">M497-1</strain>
    </source>
</reference>
<evidence type="ECO:0000259" key="3">
    <source>
        <dbReference type="PROSITE" id="PS51841"/>
    </source>
</evidence>
<dbReference type="KEGG" id="lem:LEN_0905"/>
<protein>
    <submittedName>
        <fullName evidence="4">Nuclease</fullName>
    </submittedName>
</protein>
<dbReference type="Pfam" id="PF00932">
    <property type="entry name" value="LTD"/>
    <property type="match status" value="1"/>
</dbReference>
<dbReference type="Pfam" id="PF04151">
    <property type="entry name" value="PPC"/>
    <property type="match status" value="1"/>
</dbReference>
<dbReference type="RefSeq" id="WP_096376818.1">
    <property type="nucleotide sequence ID" value="NZ_AP014940.1"/>
</dbReference>
<dbReference type="InterPro" id="IPR007280">
    <property type="entry name" value="Peptidase_C_arc/bac"/>
</dbReference>
<dbReference type="SUPFAM" id="SSF74853">
    <property type="entry name" value="Lamin A/C globular tail domain"/>
    <property type="match status" value="1"/>
</dbReference>
<sequence>MDKLRGRLLAVSVLAFAVAGSAQAQVVISQAYGGGGNNGATLKSDFIELHNNGSTAVDLSNWSVQYNSTAGTAAWQKTDLSGTIAPGGYFLVKQQDGAGAGTALPTPDVIGNIAMSGTGFKVALVNNKTALSGACPISAAVQDLLGVNSTGANGCSEGAPTAATANATAAVRNGDGCTDTDNNAADFTIAAPTPRNSATAARLCSGPTLPLLSIAGVDKLEGNSGTTPFAFTLTLSEPAGAGGVSWTASTVDGTANAGSDFVALSNVAGSIAAGQTSATVVVNVNGDTDPEAFETFKLRIANIVGARAAAPEASATIVDDDTPVVPIHDIQGNGATSPLVNQIVTTEGVVTGRKTNGFYLQTTDAEADADPATSEGMYVFTSTAPTVATGDRVRVSGTVTEYIPVGVGQLPLTELTRASYAKVGTAALPVPVMLPVVLPTSPLDALERFENMRVAIQSFKVTAPTKGSTDEPSATGTSNGIFYGVIGDVPRPFREPGIQPGDNPPAGSIPPIPRWDGNPELMTVDSKALGAPRLDVSTGSVITGMTGPLDYGFRRYTLLIDPTAAVVVTPGPQPRPAVETVDPNAVSVAAYNMERFFDTVRNSGDDAVLTQAAYTKRKQKASLGIRDYLKLPDILGTVEMENLATLQDIANTVNNDTVAAGQPNPNYVAYLQEGNDIGGIDVGYLIKTADVAPGKPRVQVTAVAQIGKDETWVQPDGTSAKLNDRPPLALDAVVNYADGRSFPISVVLVHQRSLSGAEEATDNGNRVRLKRQRQAESLATYLNGRQTSNPATRLIVLGDFNAFEFNDGLVDVMGTVAGTPSPDDATAVTGDGADLVNPDLINLASISEPSERYSFVFDGHAQSLDHVLVNEEMVVNTASIHMAHARINADYPETNRNLADSPSRLSDHDPVVAYLVPREVADLGVTAAANAASVEVGQSLAYTATATNNGPGRADAVGVGFALDAELPALSVTQPAGWNCDAPQVSTGKTSVACHTAVLANGASASFALSAVAGAELAGKTVKLAVAGSTDSLDKVAGNDSAEASIAVTAASNVTPIADRQMLIVDGAANEAKVFRIEVPQGTRALRVITQGGTGDVSLYIKRGSPASASNYDQRSVRAGNNETVTAVAPAAGTWYITVLGGATAFARVGVSPTLVP</sequence>
<dbReference type="Gene3D" id="2.60.120.380">
    <property type="match status" value="1"/>
</dbReference>
<feature type="domain" description="LTD" evidence="3">
    <location>
        <begin position="12"/>
        <end position="191"/>
    </location>
</feature>
<feature type="signal peptide" evidence="2">
    <location>
        <begin position="1"/>
        <end position="24"/>
    </location>
</feature>
<dbReference type="InterPro" id="IPR036691">
    <property type="entry name" value="Endo/exonu/phosph_ase_sf"/>
</dbReference>
<evidence type="ECO:0000313" key="5">
    <source>
        <dbReference type="Proteomes" id="UP000218824"/>
    </source>
</evidence>
<dbReference type="Gene3D" id="2.60.40.10">
    <property type="entry name" value="Immunoglobulins"/>
    <property type="match status" value="1"/>
</dbReference>
<feature type="chain" id="PRO_5043314061" evidence="2">
    <location>
        <begin position="25"/>
        <end position="1157"/>
    </location>
</feature>
<evidence type="ECO:0000313" key="4">
    <source>
        <dbReference type="EMBL" id="BAV96392.1"/>
    </source>
</evidence>
<name>A0AAU9ADV2_LYSEN</name>
<organism evidence="4 5">
    <name type="scientific">Lysobacter enzymogenes</name>
    <dbReference type="NCBI Taxonomy" id="69"/>
    <lineage>
        <taxon>Bacteria</taxon>
        <taxon>Pseudomonadati</taxon>
        <taxon>Pseudomonadota</taxon>
        <taxon>Gammaproteobacteria</taxon>
        <taxon>Lysobacterales</taxon>
        <taxon>Lysobacteraceae</taxon>
        <taxon>Lysobacter</taxon>
    </lineage>
</organism>
<accession>A0AAU9ADV2</accession>
<dbReference type="PANTHER" id="PTHR42834">
    <property type="entry name" value="ENDONUCLEASE/EXONUCLEASE/PHOSPHATASE FAMILY PROTEIN (AFU_ORTHOLOGUE AFUA_3G09210)"/>
    <property type="match status" value="1"/>
</dbReference>
<evidence type="ECO:0000256" key="1">
    <source>
        <dbReference type="SAM" id="MobiDB-lite"/>
    </source>
</evidence>
<dbReference type="InterPro" id="IPR013783">
    <property type="entry name" value="Ig-like_fold"/>
</dbReference>
<dbReference type="InterPro" id="IPR001322">
    <property type="entry name" value="Lamin_tail_dom"/>
</dbReference>
<dbReference type="Pfam" id="PF01345">
    <property type="entry name" value="DUF11"/>
    <property type="match status" value="1"/>
</dbReference>
<keyword evidence="2" id="KW-0732">Signal</keyword>
<dbReference type="AlphaFoldDB" id="A0AAU9ADV2"/>
<dbReference type="CDD" id="cd04486">
    <property type="entry name" value="YhcR_OBF_like"/>
    <property type="match status" value="1"/>
</dbReference>
<dbReference type="InterPro" id="IPR038081">
    <property type="entry name" value="CalX-like_sf"/>
</dbReference>
<dbReference type="EMBL" id="AP014940">
    <property type="protein sequence ID" value="BAV96392.1"/>
    <property type="molecule type" value="Genomic_DNA"/>
</dbReference>
<dbReference type="Gene3D" id="2.60.40.2030">
    <property type="match status" value="1"/>
</dbReference>
<dbReference type="PROSITE" id="PS51841">
    <property type="entry name" value="LTD"/>
    <property type="match status" value="1"/>
</dbReference>
<evidence type="ECO:0000256" key="2">
    <source>
        <dbReference type="SAM" id="SignalP"/>
    </source>
</evidence>
<gene>
    <name evidence="4" type="ORF">LEN_0905</name>
</gene>
<dbReference type="PANTHER" id="PTHR42834:SF1">
    <property type="entry name" value="ENDONUCLEASE_EXONUCLEASE_PHOSPHATASE FAMILY PROTEIN (AFU_ORTHOLOGUE AFUA_3G09210)"/>
    <property type="match status" value="1"/>
</dbReference>
<feature type="region of interest" description="Disordered" evidence="1">
    <location>
        <begin position="494"/>
        <end position="517"/>
    </location>
</feature>
<dbReference type="Gene3D" id="3.60.10.10">
    <property type="entry name" value="Endonuclease/exonuclease/phosphatase"/>
    <property type="match status" value="1"/>
</dbReference>
<dbReference type="InterPro" id="IPR036415">
    <property type="entry name" value="Lamin_tail_dom_sf"/>
</dbReference>
<dbReference type="GeneID" id="83062798"/>